<evidence type="ECO:0000256" key="13">
    <source>
        <dbReference type="SAM" id="SignalP"/>
    </source>
</evidence>
<dbReference type="EMBL" id="QRZF01000002">
    <property type="protein sequence ID" value="RGV56975.1"/>
    <property type="molecule type" value="Genomic_DNA"/>
</dbReference>
<comment type="subcellular location">
    <subcellularLocation>
        <location evidence="3">Membrane</location>
        <topology evidence="3">Single-pass type I membrane protein</topology>
    </subcellularLocation>
</comment>
<dbReference type="GO" id="GO:0006508">
    <property type="term" value="P:proteolysis"/>
    <property type="evidence" value="ECO:0007669"/>
    <property type="project" value="UniProtKB-KW"/>
</dbReference>
<gene>
    <name evidence="14" type="ORF">DWW10_02535</name>
</gene>
<keyword evidence="9" id="KW-1133">Transmembrane helix</keyword>
<protein>
    <submittedName>
        <fullName evidence="14">TraB/GumN family protein</fullName>
    </submittedName>
</protein>
<keyword evidence="11" id="KW-0472">Membrane</keyword>
<keyword evidence="8" id="KW-0378">Hydrolase</keyword>
<proteinExistence type="predicted"/>
<dbReference type="Proteomes" id="UP000283850">
    <property type="component" value="Unassembled WGS sequence"/>
</dbReference>
<keyword evidence="6" id="KW-0479">Metal-binding</keyword>
<keyword evidence="4" id="KW-0645">Protease</keyword>
<evidence type="ECO:0000256" key="3">
    <source>
        <dbReference type="ARBA" id="ARBA00004479"/>
    </source>
</evidence>
<name>A0A412YHU5_9BACE</name>
<keyword evidence="10" id="KW-0482">Metalloprotease</keyword>
<evidence type="ECO:0000256" key="9">
    <source>
        <dbReference type="ARBA" id="ARBA00022989"/>
    </source>
</evidence>
<keyword evidence="12" id="KW-0325">Glycoprotein</keyword>
<evidence type="ECO:0000313" key="14">
    <source>
        <dbReference type="EMBL" id="RGV56975.1"/>
    </source>
</evidence>
<feature type="signal peptide" evidence="13">
    <location>
        <begin position="1"/>
        <end position="19"/>
    </location>
</feature>
<evidence type="ECO:0000256" key="10">
    <source>
        <dbReference type="ARBA" id="ARBA00023049"/>
    </source>
</evidence>
<comment type="cofactor">
    <cofactor evidence="2">
        <name>Co(2+)</name>
        <dbReference type="ChEBI" id="CHEBI:48828"/>
    </cofactor>
</comment>
<evidence type="ECO:0000256" key="11">
    <source>
        <dbReference type="ARBA" id="ARBA00023136"/>
    </source>
</evidence>
<dbReference type="GO" id="GO:0004222">
    <property type="term" value="F:metalloendopeptidase activity"/>
    <property type="evidence" value="ECO:0007669"/>
    <property type="project" value="TreeGrafter"/>
</dbReference>
<evidence type="ECO:0000256" key="1">
    <source>
        <dbReference type="ARBA" id="ARBA00001936"/>
    </source>
</evidence>
<keyword evidence="7 13" id="KW-0732">Signal</keyword>
<dbReference type="Pfam" id="PF01963">
    <property type="entry name" value="TraB_PrgY_gumN"/>
    <property type="match status" value="1"/>
</dbReference>
<organism evidence="14 15">
    <name type="scientific">Bacteroides intestinalis</name>
    <dbReference type="NCBI Taxonomy" id="329854"/>
    <lineage>
        <taxon>Bacteria</taxon>
        <taxon>Pseudomonadati</taxon>
        <taxon>Bacteroidota</taxon>
        <taxon>Bacteroidia</taxon>
        <taxon>Bacteroidales</taxon>
        <taxon>Bacteroidaceae</taxon>
        <taxon>Bacteroides</taxon>
    </lineage>
</organism>
<dbReference type="PANTHER" id="PTHR31120:SF6">
    <property type="entry name" value="METALLOPROTEASE TIKI HOMOLOG"/>
    <property type="match status" value="1"/>
</dbReference>
<evidence type="ECO:0000256" key="2">
    <source>
        <dbReference type="ARBA" id="ARBA00001941"/>
    </source>
</evidence>
<evidence type="ECO:0000256" key="12">
    <source>
        <dbReference type="ARBA" id="ARBA00023180"/>
    </source>
</evidence>
<dbReference type="PANTHER" id="PTHR31120">
    <property type="entry name" value="METALLOPROTEASE TIKI"/>
    <property type="match status" value="1"/>
</dbReference>
<evidence type="ECO:0000256" key="7">
    <source>
        <dbReference type="ARBA" id="ARBA00022729"/>
    </source>
</evidence>
<dbReference type="GO" id="GO:0030178">
    <property type="term" value="P:negative regulation of Wnt signaling pathway"/>
    <property type="evidence" value="ECO:0007669"/>
    <property type="project" value="InterPro"/>
</dbReference>
<dbReference type="RefSeq" id="WP_118421067.1">
    <property type="nucleotide sequence ID" value="NZ_QRZF01000002.1"/>
</dbReference>
<accession>A0A412YHU5</accession>
<evidence type="ECO:0000256" key="6">
    <source>
        <dbReference type="ARBA" id="ARBA00022723"/>
    </source>
</evidence>
<dbReference type="GO" id="GO:0046872">
    <property type="term" value="F:metal ion binding"/>
    <property type="evidence" value="ECO:0007669"/>
    <property type="project" value="UniProtKB-KW"/>
</dbReference>
<dbReference type="GO" id="GO:0016020">
    <property type="term" value="C:membrane"/>
    <property type="evidence" value="ECO:0007669"/>
    <property type="project" value="UniProtKB-SubCell"/>
</dbReference>
<sequence>MKKILGVLLFIGLALNANAQLLWKISGNGQEKPSYILGTHHLAPLSIKDSIAGLPQAIEGTTQVYGEVVMSDMMSPEFMQVMQQSMMMAGDTTLQKLFTPEQYEVVGKVVKENLMADIAMLGKLKPAAITQQLTLILCMKHLGGFNPQEQLDTYFQQQALQSGKKIGGLETPQSQLDMLFKSQTLQRQANLLYCLVSDIDKAMEQTKRLNNAYKAQNLDEMLKLIEERDGSSCDPQPGEMEAMLDNRNKAWIEKMPALIKDAPTLFVVGAGHLPGTNGVLNLLKQQGYTVEPMK</sequence>
<evidence type="ECO:0000256" key="5">
    <source>
        <dbReference type="ARBA" id="ARBA00022692"/>
    </source>
</evidence>
<evidence type="ECO:0000256" key="4">
    <source>
        <dbReference type="ARBA" id="ARBA00022670"/>
    </source>
</evidence>
<dbReference type="InterPro" id="IPR002816">
    <property type="entry name" value="TraB/PrgY/GumN_fam"/>
</dbReference>
<evidence type="ECO:0000256" key="8">
    <source>
        <dbReference type="ARBA" id="ARBA00022801"/>
    </source>
</evidence>
<comment type="cofactor">
    <cofactor evidence="1">
        <name>Mn(2+)</name>
        <dbReference type="ChEBI" id="CHEBI:29035"/>
    </cofactor>
</comment>
<feature type="chain" id="PRO_5019001034" evidence="13">
    <location>
        <begin position="20"/>
        <end position="294"/>
    </location>
</feature>
<dbReference type="InterPro" id="IPR040230">
    <property type="entry name" value="TIKI1/2-like"/>
</dbReference>
<reference evidence="14 15" key="1">
    <citation type="submission" date="2018-08" db="EMBL/GenBank/DDBJ databases">
        <title>A genome reference for cultivated species of the human gut microbiota.</title>
        <authorList>
            <person name="Zou Y."/>
            <person name="Xue W."/>
            <person name="Luo G."/>
        </authorList>
    </citation>
    <scope>NUCLEOTIDE SEQUENCE [LARGE SCALE GENOMIC DNA]</scope>
    <source>
        <strain evidence="14 15">AF14-32</strain>
    </source>
</reference>
<evidence type="ECO:0000313" key="15">
    <source>
        <dbReference type="Proteomes" id="UP000283850"/>
    </source>
</evidence>
<dbReference type="CDD" id="cd14789">
    <property type="entry name" value="Tiki"/>
    <property type="match status" value="1"/>
</dbReference>
<dbReference type="AlphaFoldDB" id="A0A412YHU5"/>
<comment type="caution">
    <text evidence="14">The sequence shown here is derived from an EMBL/GenBank/DDBJ whole genome shotgun (WGS) entry which is preliminary data.</text>
</comment>
<keyword evidence="5" id="KW-0812">Transmembrane</keyword>